<gene>
    <name evidence="3" type="ORF">CHS0354_010717</name>
</gene>
<dbReference type="EMBL" id="JAEAOA010000674">
    <property type="protein sequence ID" value="KAK3598541.1"/>
    <property type="molecule type" value="Genomic_DNA"/>
</dbReference>
<reference evidence="3" key="1">
    <citation type="journal article" date="2021" name="Genome Biol. Evol.">
        <title>A High-Quality Reference Genome for a Parasitic Bivalve with Doubly Uniparental Inheritance (Bivalvia: Unionida).</title>
        <authorList>
            <person name="Smith C.H."/>
        </authorList>
    </citation>
    <scope>NUCLEOTIDE SEQUENCE</scope>
    <source>
        <strain evidence="3">CHS0354</strain>
    </source>
</reference>
<dbReference type="InterPro" id="IPR001875">
    <property type="entry name" value="DED_dom"/>
</dbReference>
<evidence type="ECO:0008006" key="5">
    <source>
        <dbReference type="Google" id="ProtNLM"/>
    </source>
</evidence>
<dbReference type="Gene3D" id="3.40.50.10140">
    <property type="entry name" value="Toll/interleukin-1 receptor homology (TIR) domain"/>
    <property type="match status" value="1"/>
</dbReference>
<dbReference type="InterPro" id="IPR035897">
    <property type="entry name" value="Toll_tir_struct_dom_sf"/>
</dbReference>
<dbReference type="Pfam" id="PF13676">
    <property type="entry name" value="TIR_2"/>
    <property type="match status" value="1"/>
</dbReference>
<evidence type="ECO:0000259" key="1">
    <source>
        <dbReference type="PROSITE" id="PS50104"/>
    </source>
</evidence>
<accession>A0AAE0SV73</accession>
<dbReference type="InterPro" id="IPR042342">
    <property type="entry name" value="TTC22"/>
</dbReference>
<feature type="domain" description="TIR" evidence="1">
    <location>
        <begin position="282"/>
        <end position="412"/>
    </location>
</feature>
<reference evidence="3" key="3">
    <citation type="submission" date="2023-05" db="EMBL/GenBank/DDBJ databases">
        <authorList>
            <person name="Smith C.H."/>
        </authorList>
    </citation>
    <scope>NUCLEOTIDE SEQUENCE</scope>
    <source>
        <strain evidence="3">CHS0354</strain>
        <tissue evidence="3">Mantle</tissue>
    </source>
</reference>
<feature type="domain" description="DED" evidence="2">
    <location>
        <begin position="437"/>
        <end position="501"/>
    </location>
</feature>
<evidence type="ECO:0000313" key="4">
    <source>
        <dbReference type="Proteomes" id="UP001195483"/>
    </source>
</evidence>
<dbReference type="Proteomes" id="UP001195483">
    <property type="component" value="Unassembled WGS sequence"/>
</dbReference>
<comment type="caution">
    <text evidence="3">The sequence shown here is derived from an EMBL/GenBank/DDBJ whole genome shotgun (WGS) entry which is preliminary data.</text>
</comment>
<keyword evidence="4" id="KW-1185">Reference proteome</keyword>
<dbReference type="PANTHER" id="PTHR16253">
    <property type="entry name" value="TETRATRICOPEPTIDE REPEAT PROTEIN 22"/>
    <property type="match status" value="1"/>
</dbReference>
<dbReference type="PANTHER" id="PTHR16253:SF0">
    <property type="entry name" value="TETRATRICOPEPTIDE REPEAT PROTEIN 22"/>
    <property type="match status" value="1"/>
</dbReference>
<protein>
    <recommendedName>
        <fullName evidence="5">TIR domain-containing protein</fullName>
    </recommendedName>
</protein>
<dbReference type="PROSITE" id="PS50104">
    <property type="entry name" value="TIR"/>
    <property type="match status" value="1"/>
</dbReference>
<dbReference type="Gene3D" id="1.10.533.10">
    <property type="entry name" value="Death Domain, Fas"/>
    <property type="match status" value="1"/>
</dbReference>
<evidence type="ECO:0000259" key="2">
    <source>
        <dbReference type="PROSITE" id="PS50168"/>
    </source>
</evidence>
<sequence length="529" mass="58851">MLLLRCNVPAVAIRNKKVIIVLAGAIRNKEVIIVLAGAIRNKEVTIVPAGAIRNKEVIIVPAGAIRNKEVIIVPAGAIRNKEVIIVPAGAIRNKEVIIVPAGAIRNKEVIIVLAGAIRNKELIIVLAGAIRNKEVIILPAGVIRNKEVIIVPAGAIRTNEVIILPAGVIRNKEVIIVLAGAIRNKEIIIVLAGAIRNKDVIIVLAGAIGNNKQQRLLALLLARGHDASEPLLCEERQQHVIEEKAKHVEQRSRTKDPLEQTNFQASDLTEPEIYHLPLPPGKKYHVFFSYACPDIQWVKETVEKLENDHGFVCREYDRDNTPGSPLLLFAEHSIKYACKTVVVMTDLAFKSGFVQHEIQMALMQGFDKGTQCVVPVLLKDCTVPDYLRILNYVDVRDPSQRDIWWPKLLSMLRVQETLEATSTDALLEDKSIEAKTKHNHLCIKLDALITKDSLKSIKRMARSYIDRTILEKAESMDDLLSALEERGVIGVGHYTTLIDIMTYANVEIGRDEIHKTARDIKEIIKSSRE</sequence>
<name>A0AAE0SV73_9BIVA</name>
<dbReference type="AlphaFoldDB" id="A0AAE0SV73"/>
<organism evidence="3 4">
    <name type="scientific">Potamilus streckersoni</name>
    <dbReference type="NCBI Taxonomy" id="2493646"/>
    <lineage>
        <taxon>Eukaryota</taxon>
        <taxon>Metazoa</taxon>
        <taxon>Spiralia</taxon>
        <taxon>Lophotrochozoa</taxon>
        <taxon>Mollusca</taxon>
        <taxon>Bivalvia</taxon>
        <taxon>Autobranchia</taxon>
        <taxon>Heteroconchia</taxon>
        <taxon>Palaeoheterodonta</taxon>
        <taxon>Unionida</taxon>
        <taxon>Unionoidea</taxon>
        <taxon>Unionidae</taxon>
        <taxon>Ambleminae</taxon>
        <taxon>Lampsilini</taxon>
        <taxon>Potamilus</taxon>
    </lineage>
</organism>
<dbReference type="SUPFAM" id="SSF52200">
    <property type="entry name" value="Toll/Interleukin receptor TIR domain"/>
    <property type="match status" value="1"/>
</dbReference>
<reference evidence="3" key="2">
    <citation type="journal article" date="2021" name="Genome Biol. Evol.">
        <title>Developing a high-quality reference genome for a parasitic bivalve with doubly uniparental inheritance (Bivalvia: Unionida).</title>
        <authorList>
            <person name="Smith C.H."/>
        </authorList>
    </citation>
    <scope>NUCLEOTIDE SEQUENCE</scope>
    <source>
        <strain evidence="3">CHS0354</strain>
        <tissue evidence="3">Mantle</tissue>
    </source>
</reference>
<dbReference type="InterPro" id="IPR011029">
    <property type="entry name" value="DEATH-like_dom_sf"/>
</dbReference>
<evidence type="ECO:0000313" key="3">
    <source>
        <dbReference type="EMBL" id="KAK3598541.1"/>
    </source>
</evidence>
<dbReference type="PROSITE" id="PS50168">
    <property type="entry name" value="DED"/>
    <property type="match status" value="1"/>
</dbReference>
<dbReference type="SUPFAM" id="SSF47986">
    <property type="entry name" value="DEATH domain"/>
    <property type="match status" value="1"/>
</dbReference>
<dbReference type="InterPro" id="IPR000157">
    <property type="entry name" value="TIR_dom"/>
</dbReference>
<proteinExistence type="predicted"/>
<dbReference type="GO" id="GO:0007165">
    <property type="term" value="P:signal transduction"/>
    <property type="evidence" value="ECO:0007669"/>
    <property type="project" value="InterPro"/>
</dbReference>
<dbReference type="GO" id="GO:0042981">
    <property type="term" value="P:regulation of apoptotic process"/>
    <property type="evidence" value="ECO:0007669"/>
    <property type="project" value="InterPro"/>
</dbReference>